<evidence type="ECO:0000256" key="3">
    <source>
        <dbReference type="ARBA" id="ARBA00022692"/>
    </source>
</evidence>
<feature type="transmembrane region" description="Helical" evidence="6">
    <location>
        <begin position="435"/>
        <end position="454"/>
    </location>
</feature>
<dbReference type="NCBIfam" id="TIGR00360">
    <property type="entry name" value="ComEC_N-term"/>
    <property type="match status" value="1"/>
</dbReference>
<dbReference type="Proteomes" id="UP000184526">
    <property type="component" value="Unassembled WGS sequence"/>
</dbReference>
<feature type="transmembrane region" description="Helical" evidence="6">
    <location>
        <begin position="6"/>
        <end position="24"/>
    </location>
</feature>
<dbReference type="InterPro" id="IPR004477">
    <property type="entry name" value="ComEC_N"/>
</dbReference>
<evidence type="ECO:0000256" key="5">
    <source>
        <dbReference type="ARBA" id="ARBA00023136"/>
    </source>
</evidence>
<feature type="transmembrane region" description="Helical" evidence="6">
    <location>
        <begin position="266"/>
        <end position="285"/>
    </location>
</feature>
<dbReference type="Pfam" id="PF03772">
    <property type="entry name" value="Competence"/>
    <property type="match status" value="1"/>
</dbReference>
<dbReference type="PANTHER" id="PTHR30619:SF7">
    <property type="entry name" value="BETA-LACTAMASE DOMAIN PROTEIN"/>
    <property type="match status" value="1"/>
</dbReference>
<feature type="transmembrane region" description="Helical" evidence="6">
    <location>
        <begin position="291"/>
        <end position="307"/>
    </location>
</feature>
<evidence type="ECO:0000313" key="9">
    <source>
        <dbReference type="Proteomes" id="UP000184526"/>
    </source>
</evidence>
<feature type="transmembrane region" description="Helical" evidence="6">
    <location>
        <begin position="404"/>
        <end position="429"/>
    </location>
</feature>
<dbReference type="GO" id="GO:0005886">
    <property type="term" value="C:plasma membrane"/>
    <property type="evidence" value="ECO:0007669"/>
    <property type="project" value="UniProtKB-SubCell"/>
</dbReference>
<comment type="subcellular location">
    <subcellularLocation>
        <location evidence="1">Cell membrane</location>
        <topology evidence="1">Multi-pass membrane protein</topology>
    </subcellularLocation>
</comment>
<keyword evidence="3 6" id="KW-0812">Transmembrane</keyword>
<protein>
    <submittedName>
        <fullName evidence="8">Competence protein ComEC</fullName>
    </submittedName>
</protein>
<keyword evidence="9" id="KW-1185">Reference proteome</keyword>
<dbReference type="STRING" id="1121306.SAMN02745196_02397"/>
<feature type="transmembrane region" description="Helical" evidence="6">
    <location>
        <begin position="199"/>
        <end position="220"/>
    </location>
</feature>
<evidence type="ECO:0000256" key="1">
    <source>
        <dbReference type="ARBA" id="ARBA00004651"/>
    </source>
</evidence>
<feature type="transmembrane region" description="Helical" evidence="6">
    <location>
        <begin position="319"/>
        <end position="342"/>
    </location>
</feature>
<evidence type="ECO:0000313" key="8">
    <source>
        <dbReference type="EMBL" id="SHI02159.1"/>
    </source>
</evidence>
<feature type="domain" description="ComEC/Rec2-related protein" evidence="7">
    <location>
        <begin position="181"/>
        <end position="428"/>
    </location>
</feature>
<dbReference type="EMBL" id="FQXP01000009">
    <property type="protein sequence ID" value="SHI02159.1"/>
    <property type="molecule type" value="Genomic_DNA"/>
</dbReference>
<feature type="transmembrane region" description="Helical" evidence="6">
    <location>
        <begin position="354"/>
        <end position="383"/>
    </location>
</feature>
<sequence>MDRDTFGFPMVYYAFAIFIGSLYAMAYKDSAVVATIFSIILIVIIAFTINYRDLIIVMCFFILGAASNFIYFDFKAPSSQGMEGRIVEQNEFNYVAKINGKLVQLDGVYNSEIREGSRVLIKGAYEKYPIYNRGVVARCKVEECTLSKDDFISKIYDKKKNFYLLLKEQMGEDKAAVVVALCLGDDAYISEEHNEKLKILGIVHAISVSGLHMAIIYTFIKKALGSNLALIGAFLFLIITGGKSATVRAFVMILVNDLAYRCGEKYSAYSALSISAIILIITRPFSAASPGFMLSFLGVIGILMFNHKIERAVYKLPKTLRSTIALGVSAQVFTFPYMAIVFGQGNINFILGNLILLPILTVVIVLGTLALIFCKIPLVFIMLCKGMEFILICYEGYREILLKLSFGIMSLGYLDAVLFIVIITSFILMKKGHKKLVYIPLAFIIAVGISRYKFNVNISYFKMAYSDGILIEYKDKSTFICDDSKMIKNIEKVREIDNFVTVDNLKSCAMNLDEDFKVSYLDKAYTKNSKKDILAFSCKDKINNVFVKDSKDVSKESIDGNYNIEVLPQGENRFYKNEVLAKYIIVGHRIIRIK</sequence>
<dbReference type="RefSeq" id="WP_072832247.1">
    <property type="nucleotide sequence ID" value="NZ_FQXP01000009.1"/>
</dbReference>
<organism evidence="8 9">
    <name type="scientific">Clostridium collagenovorans DSM 3089</name>
    <dbReference type="NCBI Taxonomy" id="1121306"/>
    <lineage>
        <taxon>Bacteria</taxon>
        <taxon>Bacillati</taxon>
        <taxon>Bacillota</taxon>
        <taxon>Clostridia</taxon>
        <taxon>Eubacteriales</taxon>
        <taxon>Clostridiaceae</taxon>
        <taxon>Clostridium</taxon>
    </lineage>
</organism>
<dbReference type="AlphaFoldDB" id="A0A1M5XQX9"/>
<evidence type="ECO:0000259" key="7">
    <source>
        <dbReference type="Pfam" id="PF03772"/>
    </source>
</evidence>
<dbReference type="InterPro" id="IPR052159">
    <property type="entry name" value="Competence_DNA_uptake"/>
</dbReference>
<dbReference type="OrthoDB" id="9761531at2"/>
<name>A0A1M5XQX9_9CLOT</name>
<keyword evidence="5 6" id="KW-0472">Membrane</keyword>
<keyword evidence="4 6" id="KW-1133">Transmembrane helix</keyword>
<feature type="transmembrane region" description="Helical" evidence="6">
    <location>
        <begin position="55"/>
        <end position="72"/>
    </location>
</feature>
<evidence type="ECO:0000256" key="6">
    <source>
        <dbReference type="SAM" id="Phobius"/>
    </source>
</evidence>
<dbReference type="PANTHER" id="PTHR30619">
    <property type="entry name" value="DNA INTERNALIZATION/COMPETENCE PROTEIN COMEC/REC2"/>
    <property type="match status" value="1"/>
</dbReference>
<feature type="transmembrane region" description="Helical" evidence="6">
    <location>
        <begin position="226"/>
        <end position="254"/>
    </location>
</feature>
<gene>
    <name evidence="8" type="ORF">SAMN02745196_02397</name>
</gene>
<evidence type="ECO:0000256" key="4">
    <source>
        <dbReference type="ARBA" id="ARBA00022989"/>
    </source>
</evidence>
<reference evidence="8 9" key="1">
    <citation type="submission" date="2016-11" db="EMBL/GenBank/DDBJ databases">
        <authorList>
            <person name="Jaros S."/>
            <person name="Januszkiewicz K."/>
            <person name="Wedrychowicz H."/>
        </authorList>
    </citation>
    <scope>NUCLEOTIDE SEQUENCE [LARGE SCALE GENOMIC DNA]</scope>
    <source>
        <strain evidence="8 9">DSM 3089</strain>
    </source>
</reference>
<feature type="transmembrane region" description="Helical" evidence="6">
    <location>
        <begin position="31"/>
        <end position="49"/>
    </location>
</feature>
<proteinExistence type="predicted"/>
<keyword evidence="2" id="KW-1003">Cell membrane</keyword>
<evidence type="ECO:0000256" key="2">
    <source>
        <dbReference type="ARBA" id="ARBA00022475"/>
    </source>
</evidence>
<accession>A0A1M5XQX9</accession>